<dbReference type="Proteomes" id="UP000324222">
    <property type="component" value="Unassembled WGS sequence"/>
</dbReference>
<proteinExistence type="predicted"/>
<gene>
    <name evidence="1" type="ORF">E2C01_084689</name>
</gene>
<dbReference type="AlphaFoldDB" id="A0A5B7IYY7"/>
<sequence>MVCMVTGQCWEVVRWCVIPDYNHVLHVGNLAPFQKSGNRDPDWNELESGITEVESHNIPNSRLKN</sequence>
<organism evidence="1 2">
    <name type="scientific">Portunus trituberculatus</name>
    <name type="common">Swimming crab</name>
    <name type="synonym">Neptunus trituberculatus</name>
    <dbReference type="NCBI Taxonomy" id="210409"/>
    <lineage>
        <taxon>Eukaryota</taxon>
        <taxon>Metazoa</taxon>
        <taxon>Ecdysozoa</taxon>
        <taxon>Arthropoda</taxon>
        <taxon>Crustacea</taxon>
        <taxon>Multicrustacea</taxon>
        <taxon>Malacostraca</taxon>
        <taxon>Eumalacostraca</taxon>
        <taxon>Eucarida</taxon>
        <taxon>Decapoda</taxon>
        <taxon>Pleocyemata</taxon>
        <taxon>Brachyura</taxon>
        <taxon>Eubrachyura</taxon>
        <taxon>Portunoidea</taxon>
        <taxon>Portunidae</taxon>
        <taxon>Portuninae</taxon>
        <taxon>Portunus</taxon>
    </lineage>
</organism>
<dbReference type="EMBL" id="VSRR010081996">
    <property type="protein sequence ID" value="MPC89730.1"/>
    <property type="molecule type" value="Genomic_DNA"/>
</dbReference>
<comment type="caution">
    <text evidence="1">The sequence shown here is derived from an EMBL/GenBank/DDBJ whole genome shotgun (WGS) entry which is preliminary data.</text>
</comment>
<accession>A0A5B7IYY7</accession>
<protein>
    <submittedName>
        <fullName evidence="1">Uncharacterized protein</fullName>
    </submittedName>
</protein>
<reference evidence="1 2" key="1">
    <citation type="submission" date="2019-05" db="EMBL/GenBank/DDBJ databases">
        <title>Another draft genome of Portunus trituberculatus and its Hox gene families provides insights of decapod evolution.</title>
        <authorList>
            <person name="Jeong J.-H."/>
            <person name="Song I."/>
            <person name="Kim S."/>
            <person name="Choi T."/>
            <person name="Kim D."/>
            <person name="Ryu S."/>
            <person name="Kim W."/>
        </authorList>
    </citation>
    <scope>NUCLEOTIDE SEQUENCE [LARGE SCALE GENOMIC DNA]</scope>
    <source>
        <tissue evidence="1">Muscle</tissue>
    </source>
</reference>
<evidence type="ECO:0000313" key="1">
    <source>
        <dbReference type="EMBL" id="MPC89730.1"/>
    </source>
</evidence>
<evidence type="ECO:0000313" key="2">
    <source>
        <dbReference type="Proteomes" id="UP000324222"/>
    </source>
</evidence>
<keyword evidence="2" id="KW-1185">Reference proteome</keyword>
<name>A0A5B7IYY7_PORTR</name>